<feature type="non-terminal residue" evidence="1">
    <location>
        <position position="65"/>
    </location>
</feature>
<gene>
    <name evidence="1" type="ORF">L9F63_003286</name>
</gene>
<organism evidence="1 2">
    <name type="scientific">Diploptera punctata</name>
    <name type="common">Pacific beetle cockroach</name>
    <dbReference type="NCBI Taxonomy" id="6984"/>
    <lineage>
        <taxon>Eukaryota</taxon>
        <taxon>Metazoa</taxon>
        <taxon>Ecdysozoa</taxon>
        <taxon>Arthropoda</taxon>
        <taxon>Hexapoda</taxon>
        <taxon>Insecta</taxon>
        <taxon>Pterygota</taxon>
        <taxon>Neoptera</taxon>
        <taxon>Polyneoptera</taxon>
        <taxon>Dictyoptera</taxon>
        <taxon>Blattodea</taxon>
        <taxon>Blaberoidea</taxon>
        <taxon>Blaberidae</taxon>
        <taxon>Diplopterinae</taxon>
        <taxon>Diploptera</taxon>
    </lineage>
</organism>
<proteinExistence type="predicted"/>
<protein>
    <submittedName>
        <fullName evidence="1">Uncharacterized protein</fullName>
    </submittedName>
</protein>
<accession>A0AAD7ZL71</accession>
<comment type="caution">
    <text evidence="1">The sequence shown here is derived from an EMBL/GenBank/DDBJ whole genome shotgun (WGS) entry which is preliminary data.</text>
</comment>
<name>A0AAD7ZL71_DIPPU</name>
<reference evidence="1" key="2">
    <citation type="submission" date="2023-05" db="EMBL/GenBank/DDBJ databases">
        <authorList>
            <person name="Fouks B."/>
        </authorList>
    </citation>
    <scope>NUCLEOTIDE SEQUENCE</scope>
    <source>
        <strain evidence="1">Stay&amp;Tobe</strain>
        <tissue evidence="1">Testes</tissue>
    </source>
</reference>
<reference evidence="1" key="1">
    <citation type="journal article" date="2023" name="IScience">
        <title>Live-bearing cockroach genome reveals convergent evolutionary mechanisms linked to viviparity in insects and beyond.</title>
        <authorList>
            <person name="Fouks B."/>
            <person name="Harrison M.C."/>
            <person name="Mikhailova A.A."/>
            <person name="Marchal E."/>
            <person name="English S."/>
            <person name="Carruthers M."/>
            <person name="Jennings E.C."/>
            <person name="Chiamaka E.L."/>
            <person name="Frigard R.A."/>
            <person name="Pippel M."/>
            <person name="Attardo G.M."/>
            <person name="Benoit J.B."/>
            <person name="Bornberg-Bauer E."/>
            <person name="Tobe S.S."/>
        </authorList>
    </citation>
    <scope>NUCLEOTIDE SEQUENCE</scope>
    <source>
        <strain evidence="1">Stay&amp;Tobe</strain>
    </source>
</reference>
<feature type="non-terminal residue" evidence="1">
    <location>
        <position position="1"/>
    </location>
</feature>
<dbReference type="EMBL" id="JASPKZ010007805">
    <property type="protein sequence ID" value="KAJ9582376.1"/>
    <property type="molecule type" value="Genomic_DNA"/>
</dbReference>
<dbReference type="AlphaFoldDB" id="A0AAD7ZL71"/>
<dbReference type="Proteomes" id="UP001233999">
    <property type="component" value="Unassembled WGS sequence"/>
</dbReference>
<evidence type="ECO:0000313" key="1">
    <source>
        <dbReference type="EMBL" id="KAJ9582376.1"/>
    </source>
</evidence>
<sequence length="65" mass="7951">NILIFVFHFAFMMSRRYSNSHHITNDPLFSEHIKMRILLSSANFRFYSSQIEMFITLWKNLYPTF</sequence>
<evidence type="ECO:0000313" key="2">
    <source>
        <dbReference type="Proteomes" id="UP001233999"/>
    </source>
</evidence>
<keyword evidence="2" id="KW-1185">Reference proteome</keyword>